<evidence type="ECO:0000259" key="3">
    <source>
        <dbReference type="Pfam" id="PF12928"/>
    </source>
</evidence>
<dbReference type="PANTHER" id="PTHR21027">
    <property type="entry name" value="TRNA-SPLICING ENDONUCLEASE SUBUNIT SEN54"/>
    <property type="match status" value="1"/>
</dbReference>
<dbReference type="Pfam" id="PF12928">
    <property type="entry name" value="tRNA_int_end_N2"/>
    <property type="match status" value="1"/>
</dbReference>
<protein>
    <recommendedName>
        <fullName evidence="3">tRNA-splicing endonuclease subunit Sen54 N-terminal domain-containing protein</fullName>
    </recommendedName>
</protein>
<accession>A0A2H9TQ82</accession>
<evidence type="ECO:0000313" key="4">
    <source>
        <dbReference type="EMBL" id="PJF19909.1"/>
    </source>
</evidence>
<evidence type="ECO:0000313" key="5">
    <source>
        <dbReference type="Proteomes" id="UP000240830"/>
    </source>
</evidence>
<dbReference type="GO" id="GO:0000379">
    <property type="term" value="P:tRNA-type intron splice site recognition and cleavage"/>
    <property type="evidence" value="ECO:0007669"/>
    <property type="project" value="TreeGrafter"/>
</dbReference>
<feature type="domain" description="tRNA-splicing endonuclease subunit Sen54 N-terminal" evidence="3">
    <location>
        <begin position="17"/>
        <end position="63"/>
    </location>
</feature>
<reference evidence="4 5" key="1">
    <citation type="submission" date="2016-10" db="EMBL/GenBank/DDBJ databases">
        <title>The genome of Paramicrosporidium saccamoebae is the missing link in understanding Cryptomycota and Microsporidia evolution.</title>
        <authorList>
            <person name="Quandt C.A."/>
            <person name="Beaudet D."/>
            <person name="Corsaro D."/>
            <person name="Michel R."/>
            <person name="Corradi N."/>
            <person name="James T."/>
        </authorList>
    </citation>
    <scope>NUCLEOTIDE SEQUENCE [LARGE SCALE GENOMIC DNA]</scope>
    <source>
        <strain evidence="4 5">KSL3</strain>
    </source>
</reference>
<evidence type="ECO:0000256" key="1">
    <source>
        <dbReference type="ARBA" id="ARBA00005736"/>
    </source>
</evidence>
<sequence length="187" mass="21307">MEYPSEGEALPSRTKLWKLRFVPSMQKFIVDSHYGKISQTIGHSQDGTYYLSIPEALYLLEHERAVLDDNSTYDVVADSKFTKESDRRMQAYSKLKNLGYILSNTCEEAWSVHSPVATFRKSDPTEPLASISTADPNDPVPTCNDSSFYYISDLSSKLILELRWTEMNPNDDDVLHQFSFSCDEAII</sequence>
<proteinExistence type="inferred from homology"/>
<dbReference type="AlphaFoldDB" id="A0A2H9TQ82"/>
<dbReference type="PANTHER" id="PTHR21027:SF1">
    <property type="entry name" value="TRNA-SPLICING ENDONUCLEASE SUBUNIT SEN54"/>
    <property type="match status" value="1"/>
</dbReference>
<dbReference type="EMBL" id="MTSL01000028">
    <property type="protein sequence ID" value="PJF19909.1"/>
    <property type="molecule type" value="Genomic_DNA"/>
</dbReference>
<dbReference type="InterPro" id="IPR024337">
    <property type="entry name" value="tRNA_splic_suSen54"/>
</dbReference>
<keyword evidence="2" id="KW-0819">tRNA processing</keyword>
<comment type="similarity">
    <text evidence="1">Belongs to the SEN54 family.</text>
</comment>
<keyword evidence="5" id="KW-1185">Reference proteome</keyword>
<name>A0A2H9TQ82_9FUNG</name>
<gene>
    <name evidence="4" type="ORF">PSACC_00275</name>
</gene>
<dbReference type="GO" id="GO:0000214">
    <property type="term" value="C:tRNA-intron endonuclease complex"/>
    <property type="evidence" value="ECO:0007669"/>
    <property type="project" value="TreeGrafter"/>
</dbReference>
<dbReference type="InterPro" id="IPR024336">
    <property type="entry name" value="tRNA_splic_suSen54_N"/>
</dbReference>
<dbReference type="Proteomes" id="UP000240830">
    <property type="component" value="Unassembled WGS sequence"/>
</dbReference>
<evidence type="ECO:0000256" key="2">
    <source>
        <dbReference type="ARBA" id="ARBA00022694"/>
    </source>
</evidence>
<organism evidence="4 5">
    <name type="scientific">Paramicrosporidium saccamoebae</name>
    <dbReference type="NCBI Taxonomy" id="1246581"/>
    <lineage>
        <taxon>Eukaryota</taxon>
        <taxon>Fungi</taxon>
        <taxon>Fungi incertae sedis</taxon>
        <taxon>Cryptomycota</taxon>
        <taxon>Cryptomycota incertae sedis</taxon>
        <taxon>Paramicrosporidium</taxon>
    </lineage>
</organism>
<comment type="caution">
    <text evidence="4">The sequence shown here is derived from an EMBL/GenBank/DDBJ whole genome shotgun (WGS) entry which is preliminary data.</text>
</comment>